<keyword evidence="1" id="KW-0472">Membrane</keyword>
<sequence>MENWFYNPSITFYMWSISHLVFIFLTLFTLFAFYFLRNQLIPYRDNIRILVGWALILSRLSLDIWYLITNTWNLNHSLPLELCSIATICCGIMLLTNNKFLLEVFYFIAIGGAIQAILTPDLQFGFPQFRFLQFFIDHTLLILAPLLLIWLYQYSITWRSIWKSFLTLNLIALFVFIINILIDANYMFLREKPQAGSLLDFLGPYPYYILFLEIVCLIIFSILYIPFYIKRKNKYKKAAASNN</sequence>
<dbReference type="EMBL" id="CP162599">
    <property type="protein sequence ID" value="XDK33283.1"/>
    <property type="molecule type" value="Genomic_DNA"/>
</dbReference>
<organism evidence="2">
    <name type="scientific">Ornithinibacillus sp. 4-3</name>
    <dbReference type="NCBI Taxonomy" id="3231488"/>
    <lineage>
        <taxon>Bacteria</taxon>
        <taxon>Bacillati</taxon>
        <taxon>Bacillota</taxon>
        <taxon>Bacilli</taxon>
        <taxon>Bacillales</taxon>
        <taxon>Bacillaceae</taxon>
        <taxon>Ornithinibacillus</taxon>
    </lineage>
</organism>
<dbReference type="InterPro" id="IPR011737">
    <property type="entry name" value="CHP02206_TP0381"/>
</dbReference>
<feature type="transmembrane region" description="Helical" evidence="1">
    <location>
        <begin position="12"/>
        <end position="35"/>
    </location>
</feature>
<feature type="transmembrane region" description="Helical" evidence="1">
    <location>
        <begin position="100"/>
        <end position="119"/>
    </location>
</feature>
<keyword evidence="1" id="KW-0812">Transmembrane</keyword>
<evidence type="ECO:0000313" key="2">
    <source>
        <dbReference type="EMBL" id="XDK33283.1"/>
    </source>
</evidence>
<feature type="transmembrane region" description="Helical" evidence="1">
    <location>
        <begin position="164"/>
        <end position="188"/>
    </location>
</feature>
<proteinExistence type="predicted"/>
<keyword evidence="1" id="KW-1133">Transmembrane helix</keyword>
<reference evidence="2" key="1">
    <citation type="submission" date="2024-07" db="EMBL/GenBank/DDBJ databases">
        <title>Halotolerant mesophilic bacterium Ornithinibacillus sp. 4-3, sp. nov., isolated from soil.</title>
        <authorList>
            <person name="Sidarenka A.V."/>
            <person name="Guliayeva D.E."/>
            <person name="Leanovich S.I."/>
            <person name="Hileuskaya K.S."/>
            <person name="Akhremchuk A.E."/>
            <person name="Sikolenko M.A."/>
            <person name="Valentovich L.N."/>
        </authorList>
    </citation>
    <scope>NUCLEOTIDE SEQUENCE</scope>
    <source>
        <strain evidence="2">4-3</strain>
    </source>
</reference>
<name>A0AB39HU34_9BACI</name>
<dbReference type="NCBIfam" id="TIGR02206">
    <property type="entry name" value="intg_mem_TP0381"/>
    <property type="match status" value="1"/>
</dbReference>
<feature type="transmembrane region" description="Helical" evidence="1">
    <location>
        <begin position="47"/>
        <end position="68"/>
    </location>
</feature>
<gene>
    <name evidence="2" type="ORF">AB4Y30_02625</name>
</gene>
<dbReference type="Pfam" id="PF14808">
    <property type="entry name" value="TMEM164"/>
    <property type="match status" value="1"/>
</dbReference>
<feature type="transmembrane region" description="Helical" evidence="1">
    <location>
        <begin position="131"/>
        <end position="152"/>
    </location>
</feature>
<accession>A0AB39HU34</accession>
<dbReference type="AlphaFoldDB" id="A0AB39HU34"/>
<dbReference type="RefSeq" id="WP_368653965.1">
    <property type="nucleotide sequence ID" value="NZ_CP162599.1"/>
</dbReference>
<evidence type="ECO:0000256" key="1">
    <source>
        <dbReference type="SAM" id="Phobius"/>
    </source>
</evidence>
<feature type="transmembrane region" description="Helical" evidence="1">
    <location>
        <begin position="208"/>
        <end position="229"/>
    </location>
</feature>
<protein>
    <submittedName>
        <fullName evidence="2">TIGR02206 family membrane protein</fullName>
    </submittedName>
</protein>
<feature type="transmembrane region" description="Helical" evidence="1">
    <location>
        <begin position="74"/>
        <end position="95"/>
    </location>
</feature>